<dbReference type="AlphaFoldDB" id="A0A916QMI0"/>
<dbReference type="Pfam" id="PF00072">
    <property type="entry name" value="Response_reg"/>
    <property type="match status" value="1"/>
</dbReference>
<accession>A0A916QMI0</accession>
<keyword evidence="5" id="KW-0804">Transcription</keyword>
<feature type="DNA-binding region" description="OmpR/PhoB-type" evidence="7">
    <location>
        <begin position="127"/>
        <end position="224"/>
    </location>
</feature>
<dbReference type="PANTHER" id="PTHR48111">
    <property type="entry name" value="REGULATOR OF RPOS"/>
    <property type="match status" value="1"/>
</dbReference>
<evidence type="ECO:0000259" key="9">
    <source>
        <dbReference type="PROSITE" id="PS51755"/>
    </source>
</evidence>
<dbReference type="GO" id="GO:0005829">
    <property type="term" value="C:cytosol"/>
    <property type="evidence" value="ECO:0007669"/>
    <property type="project" value="TreeGrafter"/>
</dbReference>
<dbReference type="SMART" id="SM00862">
    <property type="entry name" value="Trans_reg_C"/>
    <property type="match status" value="1"/>
</dbReference>
<evidence type="ECO:0000256" key="4">
    <source>
        <dbReference type="ARBA" id="ARBA00023125"/>
    </source>
</evidence>
<dbReference type="FunFam" id="1.10.10.10:FF:000058">
    <property type="entry name" value="DNA-binding response OmpR family regulator"/>
    <property type="match status" value="1"/>
</dbReference>
<dbReference type="GO" id="GO:0000976">
    <property type="term" value="F:transcription cis-regulatory region binding"/>
    <property type="evidence" value="ECO:0007669"/>
    <property type="project" value="TreeGrafter"/>
</dbReference>
<name>A0A916QMI0_9GAMM</name>
<dbReference type="InterPro" id="IPR039420">
    <property type="entry name" value="WalR-like"/>
</dbReference>
<evidence type="ECO:0000256" key="3">
    <source>
        <dbReference type="ARBA" id="ARBA00023015"/>
    </source>
</evidence>
<dbReference type="Pfam" id="PF00486">
    <property type="entry name" value="Trans_reg_C"/>
    <property type="match status" value="1"/>
</dbReference>
<dbReference type="GO" id="GO:0032993">
    <property type="term" value="C:protein-DNA complex"/>
    <property type="evidence" value="ECO:0007669"/>
    <property type="project" value="TreeGrafter"/>
</dbReference>
<feature type="domain" description="OmpR/PhoB-type" evidence="9">
    <location>
        <begin position="127"/>
        <end position="224"/>
    </location>
</feature>
<dbReference type="PANTHER" id="PTHR48111:SF22">
    <property type="entry name" value="REGULATOR OF RPOS"/>
    <property type="match status" value="1"/>
</dbReference>
<evidence type="ECO:0000313" key="10">
    <source>
        <dbReference type="EMBL" id="GFZ79523.1"/>
    </source>
</evidence>
<dbReference type="InterPro" id="IPR001789">
    <property type="entry name" value="Sig_transdc_resp-reg_receiver"/>
</dbReference>
<reference evidence="10" key="1">
    <citation type="journal article" date="2014" name="Int. J. Syst. Evol. Microbiol.">
        <title>Complete genome sequence of Corynebacterium casei LMG S-19264T (=DSM 44701T), isolated from a smear-ripened cheese.</title>
        <authorList>
            <consortium name="US DOE Joint Genome Institute (JGI-PGF)"/>
            <person name="Walter F."/>
            <person name="Albersmeier A."/>
            <person name="Kalinowski J."/>
            <person name="Ruckert C."/>
        </authorList>
    </citation>
    <scope>NUCLEOTIDE SEQUENCE</scope>
    <source>
        <strain evidence="10">CGMCC 1.15425</strain>
    </source>
</reference>
<keyword evidence="1 6" id="KW-0597">Phosphoprotein</keyword>
<evidence type="ECO:0000256" key="5">
    <source>
        <dbReference type="ARBA" id="ARBA00023163"/>
    </source>
</evidence>
<dbReference type="FunFam" id="3.40.50.2300:FF:000001">
    <property type="entry name" value="DNA-binding response regulator PhoB"/>
    <property type="match status" value="1"/>
</dbReference>
<evidence type="ECO:0000313" key="11">
    <source>
        <dbReference type="Proteomes" id="UP000627715"/>
    </source>
</evidence>
<dbReference type="PROSITE" id="PS51755">
    <property type="entry name" value="OMPR_PHOB"/>
    <property type="match status" value="1"/>
</dbReference>
<dbReference type="Gene3D" id="3.40.50.2300">
    <property type="match status" value="1"/>
</dbReference>
<evidence type="ECO:0000256" key="6">
    <source>
        <dbReference type="PROSITE-ProRule" id="PRU00169"/>
    </source>
</evidence>
<dbReference type="Proteomes" id="UP000627715">
    <property type="component" value="Unassembled WGS sequence"/>
</dbReference>
<dbReference type="InterPro" id="IPR001867">
    <property type="entry name" value="OmpR/PhoB-type_DNA-bd"/>
</dbReference>
<feature type="domain" description="Response regulatory" evidence="8">
    <location>
        <begin position="3"/>
        <end position="118"/>
    </location>
</feature>
<keyword evidence="2" id="KW-0902">Two-component regulatory system</keyword>
<evidence type="ECO:0000256" key="7">
    <source>
        <dbReference type="PROSITE-ProRule" id="PRU01091"/>
    </source>
</evidence>
<sequence>MMKILIVEDSRDIAENIADYLEPLGHDLDFAISGRSGLELATNSQYDVIILDVMLPGLSGIEVCRGIRESSNKDVPVIMLTARDELDDKLLGFSAGADDYLVKPFSIKELEVRLHALVDRKDRREHCEELTVGPLLYNQETLQATRSGKELELNPIQRKLLILLMKNTHRVVSREELEHQVWGEDRPDSDILRTHIYSLRNIIDKPFSQKLIHTAHGIGYRLSQNSDE</sequence>
<evidence type="ECO:0000256" key="2">
    <source>
        <dbReference type="ARBA" id="ARBA00023012"/>
    </source>
</evidence>
<keyword evidence="4 7" id="KW-0238">DNA-binding</keyword>
<dbReference type="GO" id="GO:0006355">
    <property type="term" value="P:regulation of DNA-templated transcription"/>
    <property type="evidence" value="ECO:0007669"/>
    <property type="project" value="InterPro"/>
</dbReference>
<comment type="caution">
    <text evidence="10">The sequence shown here is derived from an EMBL/GenBank/DDBJ whole genome shotgun (WGS) entry which is preliminary data.</text>
</comment>
<feature type="modified residue" description="4-aspartylphosphate" evidence="6">
    <location>
        <position position="52"/>
    </location>
</feature>
<keyword evidence="3" id="KW-0805">Transcription regulation</keyword>
<dbReference type="Gene3D" id="6.10.250.690">
    <property type="match status" value="1"/>
</dbReference>
<dbReference type="EMBL" id="BMIY01000010">
    <property type="protein sequence ID" value="GFZ79523.1"/>
    <property type="molecule type" value="Genomic_DNA"/>
</dbReference>
<keyword evidence="11" id="KW-1185">Reference proteome</keyword>
<dbReference type="Gene3D" id="1.10.10.10">
    <property type="entry name" value="Winged helix-like DNA-binding domain superfamily/Winged helix DNA-binding domain"/>
    <property type="match status" value="1"/>
</dbReference>
<evidence type="ECO:0000256" key="1">
    <source>
        <dbReference type="ARBA" id="ARBA00022553"/>
    </source>
</evidence>
<organism evidence="10 11">
    <name type="scientific">Pseudohongiella nitratireducens</name>
    <dbReference type="NCBI Taxonomy" id="1768907"/>
    <lineage>
        <taxon>Bacteria</taxon>
        <taxon>Pseudomonadati</taxon>
        <taxon>Pseudomonadota</taxon>
        <taxon>Gammaproteobacteria</taxon>
        <taxon>Pseudomonadales</taxon>
        <taxon>Pseudohongiellaceae</taxon>
        <taxon>Pseudohongiella</taxon>
    </lineage>
</organism>
<dbReference type="InterPro" id="IPR011006">
    <property type="entry name" value="CheY-like_superfamily"/>
</dbReference>
<dbReference type="CDD" id="cd00383">
    <property type="entry name" value="trans_reg_C"/>
    <property type="match status" value="1"/>
</dbReference>
<dbReference type="SUPFAM" id="SSF52172">
    <property type="entry name" value="CheY-like"/>
    <property type="match status" value="1"/>
</dbReference>
<gene>
    <name evidence="10" type="ORF">GCM10011403_23210</name>
</gene>
<proteinExistence type="predicted"/>
<protein>
    <submittedName>
        <fullName evidence="10">DNA-binding response regulator</fullName>
    </submittedName>
</protein>
<reference evidence="10" key="2">
    <citation type="submission" date="2020-09" db="EMBL/GenBank/DDBJ databases">
        <authorList>
            <person name="Sun Q."/>
            <person name="Zhou Y."/>
        </authorList>
    </citation>
    <scope>NUCLEOTIDE SEQUENCE</scope>
    <source>
        <strain evidence="10">CGMCC 1.15425</strain>
    </source>
</reference>
<dbReference type="InterPro" id="IPR036388">
    <property type="entry name" value="WH-like_DNA-bd_sf"/>
</dbReference>
<dbReference type="PROSITE" id="PS50110">
    <property type="entry name" value="RESPONSE_REGULATORY"/>
    <property type="match status" value="1"/>
</dbReference>
<evidence type="ECO:0000259" key="8">
    <source>
        <dbReference type="PROSITE" id="PS50110"/>
    </source>
</evidence>
<dbReference type="CDD" id="cd17574">
    <property type="entry name" value="REC_OmpR"/>
    <property type="match status" value="1"/>
</dbReference>
<dbReference type="SMART" id="SM00448">
    <property type="entry name" value="REC"/>
    <property type="match status" value="1"/>
</dbReference>
<dbReference type="GO" id="GO:0000156">
    <property type="term" value="F:phosphorelay response regulator activity"/>
    <property type="evidence" value="ECO:0007669"/>
    <property type="project" value="TreeGrafter"/>
</dbReference>